<evidence type="ECO:0000313" key="2">
    <source>
        <dbReference type="Proteomes" id="UP000286931"/>
    </source>
</evidence>
<accession>A0A401YNJ6</accession>
<dbReference type="AlphaFoldDB" id="A0A401YNJ6"/>
<protein>
    <submittedName>
        <fullName evidence="1">Uncharacterized protein</fullName>
    </submittedName>
</protein>
<keyword evidence="2" id="KW-1185">Reference proteome</keyword>
<reference evidence="1 2" key="1">
    <citation type="submission" date="2018-12" db="EMBL/GenBank/DDBJ databases">
        <title>Draft genome sequence of Embleya hyalina NBRC 13850T.</title>
        <authorList>
            <person name="Komaki H."/>
            <person name="Hosoyama A."/>
            <person name="Kimura A."/>
            <person name="Ichikawa N."/>
            <person name="Tamura T."/>
        </authorList>
    </citation>
    <scope>NUCLEOTIDE SEQUENCE [LARGE SCALE GENOMIC DNA]</scope>
    <source>
        <strain evidence="1 2">NBRC 13850</strain>
    </source>
</reference>
<dbReference type="Proteomes" id="UP000286931">
    <property type="component" value="Unassembled WGS sequence"/>
</dbReference>
<gene>
    <name evidence="1" type="ORF">EHYA_03874</name>
</gene>
<name>A0A401YNJ6_9ACTN</name>
<dbReference type="EMBL" id="BIFH01000019">
    <property type="protein sequence ID" value="GCD96190.1"/>
    <property type="molecule type" value="Genomic_DNA"/>
</dbReference>
<sequence length="36" mass="3938">MCWSGWITIKVLPGRNSDAIPSTSRDCLSSNDGELK</sequence>
<evidence type="ECO:0000313" key="1">
    <source>
        <dbReference type="EMBL" id="GCD96190.1"/>
    </source>
</evidence>
<comment type="caution">
    <text evidence="1">The sequence shown here is derived from an EMBL/GenBank/DDBJ whole genome shotgun (WGS) entry which is preliminary data.</text>
</comment>
<organism evidence="1 2">
    <name type="scientific">Embleya hyalina</name>
    <dbReference type="NCBI Taxonomy" id="516124"/>
    <lineage>
        <taxon>Bacteria</taxon>
        <taxon>Bacillati</taxon>
        <taxon>Actinomycetota</taxon>
        <taxon>Actinomycetes</taxon>
        <taxon>Kitasatosporales</taxon>
        <taxon>Streptomycetaceae</taxon>
        <taxon>Embleya</taxon>
    </lineage>
</organism>
<proteinExistence type="predicted"/>